<dbReference type="NCBIfam" id="NF005334">
    <property type="entry name" value="PRK06855.1"/>
    <property type="match status" value="1"/>
</dbReference>
<gene>
    <name evidence="8" type="ORF">DKT75_19895</name>
</gene>
<reference evidence="8 9" key="1">
    <citation type="submission" date="2018-05" db="EMBL/GenBank/DDBJ databases">
        <title>Leucothrix arctica sp. nov., isolated from Arctic seawater.</title>
        <authorList>
            <person name="Choi A."/>
            <person name="Baek K."/>
        </authorList>
    </citation>
    <scope>NUCLEOTIDE SEQUENCE [LARGE SCALE GENOMIC DNA]</scope>
    <source>
        <strain evidence="8 9">IMCC9719</strain>
    </source>
</reference>
<dbReference type="PANTHER" id="PTHR43488">
    <property type="entry name" value="GLUTAMATE-PYRUVATE AMINOTRANSFERASE ALAA"/>
    <property type="match status" value="1"/>
</dbReference>
<evidence type="ECO:0000313" key="9">
    <source>
        <dbReference type="Proteomes" id="UP000245506"/>
    </source>
</evidence>
<dbReference type="InterPro" id="IPR004839">
    <property type="entry name" value="Aminotransferase_I/II_large"/>
</dbReference>
<dbReference type="Gene3D" id="3.40.640.10">
    <property type="entry name" value="Type I PLP-dependent aspartate aminotransferase-like (Major domain)"/>
    <property type="match status" value="1"/>
</dbReference>
<dbReference type="CDD" id="cd00609">
    <property type="entry name" value="AAT_like"/>
    <property type="match status" value="1"/>
</dbReference>
<comment type="cofactor">
    <cofactor evidence="1">
        <name>pyridoxal 5'-phosphate</name>
        <dbReference type="ChEBI" id="CHEBI:597326"/>
    </cofactor>
</comment>
<dbReference type="InterPro" id="IPR015424">
    <property type="entry name" value="PyrdxlP-dep_Trfase"/>
</dbReference>
<dbReference type="EMBL" id="QGKL01000042">
    <property type="protein sequence ID" value="PWQ93866.1"/>
    <property type="molecule type" value="Genomic_DNA"/>
</dbReference>
<evidence type="ECO:0000256" key="2">
    <source>
        <dbReference type="ARBA" id="ARBA00007441"/>
    </source>
</evidence>
<evidence type="ECO:0000313" key="8">
    <source>
        <dbReference type="EMBL" id="PWQ93866.1"/>
    </source>
</evidence>
<evidence type="ECO:0000256" key="6">
    <source>
        <dbReference type="ARBA" id="ARBA00026106"/>
    </source>
</evidence>
<evidence type="ECO:0000256" key="4">
    <source>
        <dbReference type="ARBA" id="ARBA00022679"/>
    </source>
</evidence>
<dbReference type="PANTHER" id="PTHR43488:SF2">
    <property type="entry name" value="GLUTAMATE-PYRUVATE AMINOTRANSFERASE ALAA"/>
    <property type="match status" value="1"/>
</dbReference>
<keyword evidence="3 8" id="KW-0032">Aminotransferase</keyword>
<keyword evidence="5" id="KW-0663">Pyridoxal phosphate</keyword>
<dbReference type="GO" id="GO:0030170">
    <property type="term" value="F:pyridoxal phosphate binding"/>
    <property type="evidence" value="ECO:0007669"/>
    <property type="project" value="InterPro"/>
</dbReference>
<dbReference type="InterPro" id="IPR015422">
    <property type="entry name" value="PyrdxlP-dep_Trfase_small"/>
</dbReference>
<dbReference type="Pfam" id="PF00155">
    <property type="entry name" value="Aminotran_1_2"/>
    <property type="match status" value="1"/>
</dbReference>
<evidence type="ECO:0000256" key="5">
    <source>
        <dbReference type="ARBA" id="ARBA00022898"/>
    </source>
</evidence>
<feature type="domain" description="Aminotransferase class I/classII large" evidence="7">
    <location>
        <begin position="43"/>
        <end position="409"/>
    </location>
</feature>
<protein>
    <recommendedName>
        <fullName evidence="6">alanine transaminase</fullName>
        <ecNumber evidence="6">2.6.1.2</ecNumber>
    </recommendedName>
</protein>
<evidence type="ECO:0000256" key="3">
    <source>
        <dbReference type="ARBA" id="ARBA00022576"/>
    </source>
</evidence>
<dbReference type="EC" id="2.6.1.2" evidence="6"/>
<comment type="similarity">
    <text evidence="2">Belongs to the class-I pyridoxal-phosphate-dependent aminotransferase family.</text>
</comment>
<keyword evidence="4 8" id="KW-0808">Transferase</keyword>
<proteinExistence type="inferred from homology"/>
<dbReference type="AlphaFoldDB" id="A0A317C5F3"/>
<dbReference type="SUPFAM" id="SSF53383">
    <property type="entry name" value="PLP-dependent transferases"/>
    <property type="match status" value="1"/>
</dbReference>
<dbReference type="Proteomes" id="UP000245506">
    <property type="component" value="Unassembled WGS sequence"/>
</dbReference>
<accession>A0A317C5F3</accession>
<sequence length="433" mass="49233">MNVRQNLLRADNKLLNYPIREVVTIGKQLEKLGNLSMVWENIGDPITAGEQMPEWIKEIVRENSVTDKVFAYTDTRGYLPTREFVLKNFSNEKICTVDDILFFNGLGEAINKVINNLPREARILVPSPTYPSHATAEAMHAGCSFISYNLDPENDWEPNLEEIENKVKYNDHVVAILVINPNNPTGRVFKRETLEAIVKIAKDHDCFLIFDEIYHSMVFDGVENVLLHEIIGDVPGISMKGISKDVPWPGSRCGWIEVYNSEKDAEFHDFINMILLAKMLEVCSTTLPQMVLPHIYSSPKFKDYLQGRIEKYHRRAEQAVAFFEQIPQVRVSMPGGVFYFVVQLLDLPRSQLSATTKASRLYLNELLSEKLVAPDFQFTYELMASEAICVVPLSGFGSSLNGFRMTLLQEDDEVFTETLEALGRGITKYYANA</sequence>
<keyword evidence="9" id="KW-1185">Reference proteome</keyword>
<evidence type="ECO:0000256" key="1">
    <source>
        <dbReference type="ARBA" id="ARBA00001933"/>
    </source>
</evidence>
<name>A0A317C5F3_9GAMM</name>
<comment type="caution">
    <text evidence="8">The sequence shown here is derived from an EMBL/GenBank/DDBJ whole genome shotgun (WGS) entry which is preliminary data.</text>
</comment>
<dbReference type="InterPro" id="IPR015421">
    <property type="entry name" value="PyrdxlP-dep_Trfase_major"/>
</dbReference>
<dbReference type="InterPro" id="IPR051926">
    <property type="entry name" value="Ala_Aminotransferase"/>
</dbReference>
<dbReference type="Gene3D" id="3.90.1150.10">
    <property type="entry name" value="Aspartate Aminotransferase, domain 1"/>
    <property type="match status" value="1"/>
</dbReference>
<dbReference type="GO" id="GO:0004021">
    <property type="term" value="F:L-alanine:2-oxoglutarate aminotransferase activity"/>
    <property type="evidence" value="ECO:0007669"/>
    <property type="project" value="UniProtKB-EC"/>
</dbReference>
<evidence type="ECO:0000259" key="7">
    <source>
        <dbReference type="Pfam" id="PF00155"/>
    </source>
</evidence>
<organism evidence="8 9">
    <name type="scientific">Leucothrix arctica</name>
    <dbReference type="NCBI Taxonomy" id="1481894"/>
    <lineage>
        <taxon>Bacteria</taxon>
        <taxon>Pseudomonadati</taxon>
        <taxon>Pseudomonadota</taxon>
        <taxon>Gammaproteobacteria</taxon>
        <taxon>Thiotrichales</taxon>
        <taxon>Thiotrichaceae</taxon>
        <taxon>Leucothrix</taxon>
    </lineage>
</organism>